<evidence type="ECO:0000313" key="1">
    <source>
        <dbReference type="EMBL" id="KKM73162.1"/>
    </source>
</evidence>
<organism evidence="1">
    <name type="scientific">marine sediment metagenome</name>
    <dbReference type="NCBI Taxonomy" id="412755"/>
    <lineage>
        <taxon>unclassified sequences</taxon>
        <taxon>metagenomes</taxon>
        <taxon>ecological metagenomes</taxon>
    </lineage>
</organism>
<dbReference type="AlphaFoldDB" id="A0A0F9MVA1"/>
<comment type="caution">
    <text evidence="1">The sequence shown here is derived from an EMBL/GenBank/DDBJ whole genome shotgun (WGS) entry which is preliminary data.</text>
</comment>
<protein>
    <submittedName>
        <fullName evidence="1">Uncharacterized protein</fullName>
    </submittedName>
</protein>
<sequence>MAEASACRMRLLEYRDIGGGILGDLPGHIKAASPQLLALHIIGTPADVAGFSEISAPTNILGVSTAVANETISSAAGDNLTAGADLQKINGIGINESDKLVNVEQSMDPTDGTTFVLHTDTWKEIFHAFGIAWGTTGKDAAGQIDVRKIDDTILVSIPAADNESNGAQFLIPDGHVGMLFGGTLTRLVGTNDEGNRIRIIYTDTIDAIGVDGLHSNWIDLNVNGINSSYTIIPKGHMFKSGTRIKFQHSSLVNLGEEYSLEVNFLIWKK</sequence>
<name>A0A0F9MVA1_9ZZZZ</name>
<reference evidence="1" key="1">
    <citation type="journal article" date="2015" name="Nature">
        <title>Complex archaea that bridge the gap between prokaryotes and eukaryotes.</title>
        <authorList>
            <person name="Spang A."/>
            <person name="Saw J.H."/>
            <person name="Jorgensen S.L."/>
            <person name="Zaremba-Niedzwiedzka K."/>
            <person name="Martijn J."/>
            <person name="Lind A.E."/>
            <person name="van Eijk R."/>
            <person name="Schleper C."/>
            <person name="Guy L."/>
            <person name="Ettema T.J."/>
        </authorList>
    </citation>
    <scope>NUCLEOTIDE SEQUENCE</scope>
</reference>
<dbReference type="EMBL" id="LAZR01009347">
    <property type="protein sequence ID" value="KKM73162.1"/>
    <property type="molecule type" value="Genomic_DNA"/>
</dbReference>
<accession>A0A0F9MVA1</accession>
<proteinExistence type="predicted"/>
<gene>
    <name evidence="1" type="ORF">LCGC14_1413250</name>
</gene>